<comment type="caution">
    <text evidence="3">The sequence shown here is derived from an EMBL/GenBank/DDBJ whole genome shotgun (WGS) entry which is preliminary data.</text>
</comment>
<dbReference type="PRINTS" id="PR00080">
    <property type="entry name" value="SDRFAMILY"/>
</dbReference>
<dbReference type="GO" id="GO:0016491">
    <property type="term" value="F:oxidoreductase activity"/>
    <property type="evidence" value="ECO:0007669"/>
    <property type="project" value="UniProtKB-KW"/>
</dbReference>
<organism evidence="3 4">
    <name type="scientific">Terrabacter terrigena</name>
    <dbReference type="NCBI Taxonomy" id="574718"/>
    <lineage>
        <taxon>Bacteria</taxon>
        <taxon>Bacillati</taxon>
        <taxon>Actinomycetota</taxon>
        <taxon>Actinomycetes</taxon>
        <taxon>Micrococcales</taxon>
        <taxon>Intrasporangiaceae</taxon>
        <taxon>Terrabacter</taxon>
    </lineage>
</organism>
<dbReference type="SUPFAM" id="SSF51735">
    <property type="entry name" value="NAD(P)-binding Rossmann-fold domains"/>
    <property type="match status" value="1"/>
</dbReference>
<dbReference type="InterPro" id="IPR002347">
    <property type="entry name" value="SDR_fam"/>
</dbReference>
<evidence type="ECO:0000256" key="1">
    <source>
        <dbReference type="ARBA" id="ARBA00006484"/>
    </source>
</evidence>
<comment type="similarity">
    <text evidence="1">Belongs to the short-chain dehydrogenases/reductases (SDR) family.</text>
</comment>
<dbReference type="InterPro" id="IPR036291">
    <property type="entry name" value="NAD(P)-bd_dom_sf"/>
</dbReference>
<reference evidence="4" key="1">
    <citation type="journal article" date="2019" name="Int. J. Syst. Evol. Microbiol.">
        <title>The Global Catalogue of Microorganisms (GCM) 10K type strain sequencing project: providing services to taxonomists for standard genome sequencing and annotation.</title>
        <authorList>
            <consortium name="The Broad Institute Genomics Platform"/>
            <consortium name="The Broad Institute Genome Sequencing Center for Infectious Disease"/>
            <person name="Wu L."/>
            <person name="Ma J."/>
        </authorList>
    </citation>
    <scope>NUCLEOTIDE SEQUENCE [LARGE SCALE GENOMIC DNA]</scope>
    <source>
        <strain evidence="4">CCUG 57508</strain>
    </source>
</reference>
<keyword evidence="2 3" id="KW-0560">Oxidoreductase</keyword>
<gene>
    <name evidence="3" type="ORF">ACFQ2V_20535</name>
</gene>
<dbReference type="EMBL" id="JBHTKH010000024">
    <property type="protein sequence ID" value="MFD1056701.1"/>
    <property type="molecule type" value="Genomic_DNA"/>
</dbReference>
<dbReference type="RefSeq" id="WP_386054809.1">
    <property type="nucleotide sequence ID" value="NZ_JBHTKH010000024.1"/>
</dbReference>
<proteinExistence type="inferred from homology"/>
<keyword evidence="4" id="KW-1185">Reference proteome</keyword>
<evidence type="ECO:0000313" key="3">
    <source>
        <dbReference type="EMBL" id="MFD1056701.1"/>
    </source>
</evidence>
<evidence type="ECO:0000256" key="2">
    <source>
        <dbReference type="ARBA" id="ARBA00023002"/>
    </source>
</evidence>
<sequence length="261" mass="27299">MSELDRPDYSQLFRLDGRRAVVVGAGSGIGRESALALAAQGADVVCVDRDLAAARETAALGTGADAYELDVTDGDAVARAAQELGAVDVLVFTAATNVRKRLLDYSADEFERVVSLNLRAPFDLVRAFGAGMAERRRGSIIGFSSIRAVTVEPGQGVYAATKAGLVQLLRTAAAELGPRGVRVNAVAPGIVDTPLTAQIHAVPEWSEAYASKSALGRWSRPDELAGAVVYLASDASSFVTGSQLFVDGGWTAVDGRYTPPT</sequence>
<dbReference type="Gene3D" id="3.40.50.720">
    <property type="entry name" value="NAD(P)-binding Rossmann-like Domain"/>
    <property type="match status" value="1"/>
</dbReference>
<accession>A0ABW3N1E0</accession>
<dbReference type="PANTHER" id="PTHR42760:SF133">
    <property type="entry name" value="3-OXOACYL-[ACYL-CARRIER-PROTEIN] REDUCTASE"/>
    <property type="match status" value="1"/>
</dbReference>
<dbReference type="Proteomes" id="UP001597046">
    <property type="component" value="Unassembled WGS sequence"/>
</dbReference>
<dbReference type="PANTHER" id="PTHR42760">
    <property type="entry name" value="SHORT-CHAIN DEHYDROGENASES/REDUCTASES FAMILY MEMBER"/>
    <property type="match status" value="1"/>
</dbReference>
<evidence type="ECO:0000313" key="4">
    <source>
        <dbReference type="Proteomes" id="UP001597046"/>
    </source>
</evidence>
<dbReference type="Pfam" id="PF13561">
    <property type="entry name" value="adh_short_C2"/>
    <property type="match status" value="1"/>
</dbReference>
<dbReference type="EC" id="1.1.1.-" evidence="3"/>
<dbReference type="InterPro" id="IPR020904">
    <property type="entry name" value="Sc_DH/Rdtase_CS"/>
</dbReference>
<dbReference type="PROSITE" id="PS00061">
    <property type="entry name" value="ADH_SHORT"/>
    <property type="match status" value="1"/>
</dbReference>
<dbReference type="PRINTS" id="PR00081">
    <property type="entry name" value="GDHRDH"/>
</dbReference>
<protein>
    <submittedName>
        <fullName evidence="3">SDR family NAD(P)-dependent oxidoreductase</fullName>
        <ecNumber evidence="3">1.1.1.-</ecNumber>
    </submittedName>
</protein>
<dbReference type="CDD" id="cd05233">
    <property type="entry name" value="SDR_c"/>
    <property type="match status" value="1"/>
</dbReference>
<name>A0ABW3N1E0_9MICO</name>